<accession>A0A8H7WHJ9</accession>
<evidence type="ECO:0000256" key="6">
    <source>
        <dbReference type="ARBA" id="ARBA00023033"/>
    </source>
</evidence>
<comment type="cofactor">
    <cofactor evidence="1">
        <name>heme</name>
        <dbReference type="ChEBI" id="CHEBI:30413"/>
    </cofactor>
</comment>
<dbReference type="GO" id="GO:0005506">
    <property type="term" value="F:iron ion binding"/>
    <property type="evidence" value="ECO:0007669"/>
    <property type="project" value="InterPro"/>
</dbReference>
<organism evidence="7 8">
    <name type="scientific">Cadophora malorum</name>
    <dbReference type="NCBI Taxonomy" id="108018"/>
    <lineage>
        <taxon>Eukaryota</taxon>
        <taxon>Fungi</taxon>
        <taxon>Dikarya</taxon>
        <taxon>Ascomycota</taxon>
        <taxon>Pezizomycotina</taxon>
        <taxon>Leotiomycetes</taxon>
        <taxon>Helotiales</taxon>
        <taxon>Ploettnerulaceae</taxon>
        <taxon>Cadophora</taxon>
    </lineage>
</organism>
<dbReference type="GO" id="GO:0020037">
    <property type="term" value="F:heme binding"/>
    <property type="evidence" value="ECO:0007669"/>
    <property type="project" value="InterPro"/>
</dbReference>
<reference evidence="7" key="1">
    <citation type="submission" date="2021-02" db="EMBL/GenBank/DDBJ databases">
        <title>Genome sequence Cadophora malorum strain M34.</title>
        <authorList>
            <person name="Stefanovic E."/>
            <person name="Vu D."/>
            <person name="Scully C."/>
            <person name="Dijksterhuis J."/>
            <person name="Roader J."/>
            <person name="Houbraken J."/>
        </authorList>
    </citation>
    <scope>NUCLEOTIDE SEQUENCE</scope>
    <source>
        <strain evidence="7">M34</strain>
    </source>
</reference>
<dbReference type="PANTHER" id="PTHR24305:SF157">
    <property type="entry name" value="N-ACETYLTRYPTOPHAN 6-HYDROXYLASE IVOC-RELATED"/>
    <property type="match status" value="1"/>
</dbReference>
<dbReference type="InterPro" id="IPR036396">
    <property type="entry name" value="Cyt_P450_sf"/>
</dbReference>
<dbReference type="SUPFAM" id="SSF48264">
    <property type="entry name" value="Cytochrome P450"/>
    <property type="match status" value="1"/>
</dbReference>
<evidence type="ECO:0000256" key="2">
    <source>
        <dbReference type="ARBA" id="ARBA00010617"/>
    </source>
</evidence>
<evidence type="ECO:0000256" key="3">
    <source>
        <dbReference type="ARBA" id="ARBA00022723"/>
    </source>
</evidence>
<name>A0A8H7WHJ9_9HELO</name>
<evidence type="ECO:0000313" key="8">
    <source>
        <dbReference type="Proteomes" id="UP000664132"/>
    </source>
</evidence>
<dbReference type="InterPro" id="IPR001128">
    <property type="entry name" value="Cyt_P450"/>
</dbReference>
<keyword evidence="8" id="KW-1185">Reference proteome</keyword>
<evidence type="ECO:0000313" key="7">
    <source>
        <dbReference type="EMBL" id="KAG4425051.1"/>
    </source>
</evidence>
<sequence length="207" mass="23274">MEGVSKLGFIVKQVPWIMHLMRNVPLSLTKVLFPRIVHLLIFQCERAINDQKMEKETSRRTIFHEVLSSDMPPVEKICDRIMQEDIVLIAVGTETTAWALSAITYYVLADPEINAKLKAELMEITSKRKGAPSLNQLEQFPYLSAVISEGLGLSFGVTAHLQRVSPDHDLIYGDWIIPAGISMKHSSEDFPLTFLDTSQYVIPPPAP</sequence>
<proteinExistence type="inferred from homology"/>
<dbReference type="GO" id="GO:0016705">
    <property type="term" value="F:oxidoreductase activity, acting on paired donors, with incorporation or reduction of molecular oxygen"/>
    <property type="evidence" value="ECO:0007669"/>
    <property type="project" value="InterPro"/>
</dbReference>
<protein>
    <recommendedName>
        <fullName evidence="9">Cytochrome P450</fullName>
    </recommendedName>
</protein>
<keyword evidence="4" id="KW-0560">Oxidoreductase</keyword>
<dbReference type="PANTHER" id="PTHR24305">
    <property type="entry name" value="CYTOCHROME P450"/>
    <property type="match status" value="1"/>
</dbReference>
<dbReference type="EMBL" id="JAFJYH010000014">
    <property type="protein sequence ID" value="KAG4425051.1"/>
    <property type="molecule type" value="Genomic_DNA"/>
</dbReference>
<evidence type="ECO:0008006" key="9">
    <source>
        <dbReference type="Google" id="ProtNLM"/>
    </source>
</evidence>
<evidence type="ECO:0000256" key="5">
    <source>
        <dbReference type="ARBA" id="ARBA00023004"/>
    </source>
</evidence>
<dbReference type="Pfam" id="PF00067">
    <property type="entry name" value="p450"/>
    <property type="match status" value="1"/>
</dbReference>
<dbReference type="Proteomes" id="UP000664132">
    <property type="component" value="Unassembled WGS sequence"/>
</dbReference>
<comment type="similarity">
    <text evidence="2">Belongs to the cytochrome P450 family.</text>
</comment>
<dbReference type="InterPro" id="IPR050121">
    <property type="entry name" value="Cytochrome_P450_monoxygenase"/>
</dbReference>
<evidence type="ECO:0000256" key="4">
    <source>
        <dbReference type="ARBA" id="ARBA00023002"/>
    </source>
</evidence>
<dbReference type="OrthoDB" id="3945418at2759"/>
<keyword evidence="3" id="KW-0479">Metal-binding</keyword>
<gene>
    <name evidence="7" type="ORF">IFR04_001821</name>
</gene>
<dbReference type="GO" id="GO:0004497">
    <property type="term" value="F:monooxygenase activity"/>
    <property type="evidence" value="ECO:0007669"/>
    <property type="project" value="UniProtKB-KW"/>
</dbReference>
<keyword evidence="5" id="KW-0408">Iron</keyword>
<evidence type="ECO:0000256" key="1">
    <source>
        <dbReference type="ARBA" id="ARBA00001971"/>
    </source>
</evidence>
<dbReference type="Gene3D" id="1.10.630.10">
    <property type="entry name" value="Cytochrome P450"/>
    <property type="match status" value="1"/>
</dbReference>
<keyword evidence="6" id="KW-0503">Monooxygenase</keyword>
<dbReference type="AlphaFoldDB" id="A0A8H7WHJ9"/>
<comment type="caution">
    <text evidence="7">The sequence shown here is derived from an EMBL/GenBank/DDBJ whole genome shotgun (WGS) entry which is preliminary data.</text>
</comment>